<accession>A0A1X2H0R7</accession>
<keyword evidence="3" id="KW-1185">Reference proteome</keyword>
<keyword evidence="1" id="KW-0812">Transmembrane</keyword>
<keyword evidence="1" id="KW-1133">Transmembrane helix</keyword>
<evidence type="ECO:0000313" key="2">
    <source>
        <dbReference type="EMBL" id="ORY91008.1"/>
    </source>
</evidence>
<dbReference type="InParanoid" id="A0A1X2H0R7"/>
<organism evidence="2 3">
    <name type="scientific">Syncephalastrum racemosum</name>
    <name type="common">Filamentous fungus</name>
    <dbReference type="NCBI Taxonomy" id="13706"/>
    <lineage>
        <taxon>Eukaryota</taxon>
        <taxon>Fungi</taxon>
        <taxon>Fungi incertae sedis</taxon>
        <taxon>Mucoromycota</taxon>
        <taxon>Mucoromycotina</taxon>
        <taxon>Mucoromycetes</taxon>
        <taxon>Mucorales</taxon>
        <taxon>Syncephalastraceae</taxon>
        <taxon>Syncephalastrum</taxon>
    </lineage>
</organism>
<sequence>MLERCRLYSFFPFLLSFYFLYAPFTYHLPIYLLVRSTTVVAFLFESTAGHISKDCGRANNVW</sequence>
<evidence type="ECO:0000313" key="3">
    <source>
        <dbReference type="Proteomes" id="UP000242180"/>
    </source>
</evidence>
<gene>
    <name evidence="2" type="ORF">BCR43DRAFT_498351</name>
</gene>
<dbReference type="Proteomes" id="UP000242180">
    <property type="component" value="Unassembled WGS sequence"/>
</dbReference>
<reference evidence="2 3" key="1">
    <citation type="submission" date="2016-07" db="EMBL/GenBank/DDBJ databases">
        <title>Pervasive Adenine N6-methylation of Active Genes in Fungi.</title>
        <authorList>
            <consortium name="DOE Joint Genome Institute"/>
            <person name="Mondo S.J."/>
            <person name="Dannebaum R.O."/>
            <person name="Kuo R.C."/>
            <person name="Labutti K."/>
            <person name="Haridas S."/>
            <person name="Kuo A."/>
            <person name="Salamov A."/>
            <person name="Ahrendt S.R."/>
            <person name="Lipzen A."/>
            <person name="Sullivan W."/>
            <person name="Andreopoulos W.B."/>
            <person name="Clum A."/>
            <person name="Lindquist E."/>
            <person name="Daum C."/>
            <person name="Ramamoorthy G.K."/>
            <person name="Gryganskyi A."/>
            <person name="Culley D."/>
            <person name="Magnuson J.K."/>
            <person name="James T.Y."/>
            <person name="O'Malley M.A."/>
            <person name="Stajich J.E."/>
            <person name="Spatafora J.W."/>
            <person name="Visel A."/>
            <person name="Grigoriev I.V."/>
        </authorList>
    </citation>
    <scope>NUCLEOTIDE SEQUENCE [LARGE SCALE GENOMIC DNA]</scope>
    <source>
        <strain evidence="2 3">NRRL 2496</strain>
    </source>
</reference>
<feature type="transmembrane region" description="Helical" evidence="1">
    <location>
        <begin position="7"/>
        <end position="24"/>
    </location>
</feature>
<keyword evidence="1" id="KW-0472">Membrane</keyword>
<comment type="caution">
    <text evidence="2">The sequence shown here is derived from an EMBL/GenBank/DDBJ whole genome shotgun (WGS) entry which is preliminary data.</text>
</comment>
<proteinExistence type="predicted"/>
<evidence type="ECO:0000256" key="1">
    <source>
        <dbReference type="SAM" id="Phobius"/>
    </source>
</evidence>
<dbReference type="AlphaFoldDB" id="A0A1X2H0R7"/>
<name>A0A1X2H0R7_SYNRA</name>
<protein>
    <submittedName>
        <fullName evidence="2">Uncharacterized protein</fullName>
    </submittedName>
</protein>
<dbReference type="EMBL" id="MCGN01000011">
    <property type="protein sequence ID" value="ORY91008.1"/>
    <property type="molecule type" value="Genomic_DNA"/>
</dbReference>